<evidence type="ECO:0000256" key="3">
    <source>
        <dbReference type="PROSITE-ProRule" id="PRU00023"/>
    </source>
</evidence>
<proteinExistence type="predicted"/>
<keyword evidence="2 3" id="KW-0040">ANK repeat</keyword>
<dbReference type="PANTHER" id="PTHR24198:SF165">
    <property type="entry name" value="ANKYRIN REPEAT-CONTAINING PROTEIN-RELATED"/>
    <property type="match status" value="1"/>
</dbReference>
<evidence type="ECO:0000256" key="4">
    <source>
        <dbReference type="SAM" id="Phobius"/>
    </source>
</evidence>
<evidence type="ECO:0000256" key="1">
    <source>
        <dbReference type="ARBA" id="ARBA00022737"/>
    </source>
</evidence>
<keyword evidence="4" id="KW-0472">Membrane</keyword>
<dbReference type="SMART" id="SM00248">
    <property type="entry name" value="ANK"/>
    <property type="match status" value="6"/>
</dbReference>
<dbReference type="Pfam" id="PF12796">
    <property type="entry name" value="Ank_2"/>
    <property type="match status" value="2"/>
</dbReference>
<feature type="repeat" description="ANK" evidence="3">
    <location>
        <begin position="442"/>
        <end position="474"/>
    </location>
</feature>
<gene>
    <name evidence="5" type="ORF">LY90DRAFT_702858</name>
</gene>
<dbReference type="PANTHER" id="PTHR24198">
    <property type="entry name" value="ANKYRIN REPEAT AND PROTEIN KINASE DOMAIN-CONTAINING PROTEIN"/>
    <property type="match status" value="1"/>
</dbReference>
<dbReference type="InterPro" id="IPR036770">
    <property type="entry name" value="Ankyrin_rpt-contain_sf"/>
</dbReference>
<dbReference type="Gene3D" id="1.25.40.20">
    <property type="entry name" value="Ankyrin repeat-containing domain"/>
    <property type="match status" value="3"/>
</dbReference>
<evidence type="ECO:0000313" key="6">
    <source>
        <dbReference type="Proteomes" id="UP000193920"/>
    </source>
</evidence>
<dbReference type="PROSITE" id="PS50297">
    <property type="entry name" value="ANK_REP_REGION"/>
    <property type="match status" value="1"/>
</dbReference>
<dbReference type="SUPFAM" id="SSF48403">
    <property type="entry name" value="Ankyrin repeat"/>
    <property type="match status" value="2"/>
</dbReference>
<dbReference type="InterPro" id="IPR002110">
    <property type="entry name" value="Ankyrin_rpt"/>
</dbReference>
<sequence length="599" mass="68375">MDYENFKSTLLSQLNSNDSKCLKLIENNKEIIKNNFGNKPENHETVHIFVKELNDLIISTDGYLKTISDDSGKEEIVDFIDHDLKNEKSFLSIIKSDLIKKVLGHPLFEVVLKVFVSSYKFLEACKVGSMGIASSLPKSDVSPYLVDKSGRTALMYAAENSIDIVIERYFKDSKVLNVEDKNGETLLFYCARNPNFVKNDIVSNNPFGNGLIHHSDIDVNHVNHNGESVLVYCAKHDIIKPINKFLVSCTEIDPNIIDNDGKTAGMYLVENGHTYELLRLYTRKCNYDYINSKGESVMSILYQKLYTTKDIETYKMYVRTLNVLMKYQCNFNCPVDQDGNTAFMVPMIVKDDDTASFIAENYKQLDLSIKNKYGENGTSLCYKLNNYKHISNLKGTNSTMDFNYRDPKNQNTLLMISAINNPLAAKKLLEIKPDIINEVNAKNENALIIATKVNQANSIDLLLENGIDINHQDDLGNTALHYAMEMQEKVIVDKLMAKNPNVNIKNNMGKTALDYSHEASNNSNLMEIKNKYKNEICDYLTPYVNNYYPDYQLTKEFEKVNKEMYDRVNGISFNFFCSKWELLGLLVFIIFITALVFIG</sequence>
<dbReference type="STRING" id="1754190.A0A1Y2CVY7"/>
<accession>A0A1Y2CVY7</accession>
<evidence type="ECO:0000256" key="2">
    <source>
        <dbReference type="ARBA" id="ARBA00023043"/>
    </source>
</evidence>
<dbReference type="EMBL" id="MCOG01000096">
    <property type="protein sequence ID" value="ORY51192.1"/>
    <property type="molecule type" value="Genomic_DNA"/>
</dbReference>
<keyword evidence="4" id="KW-0812">Transmembrane</keyword>
<comment type="caution">
    <text evidence="5">The sequence shown here is derived from an EMBL/GenBank/DDBJ whole genome shotgun (WGS) entry which is preliminary data.</text>
</comment>
<name>A0A1Y2CVY7_9FUNG</name>
<dbReference type="AlphaFoldDB" id="A0A1Y2CVY7"/>
<organism evidence="5 6">
    <name type="scientific">Neocallimastix californiae</name>
    <dbReference type="NCBI Taxonomy" id="1754190"/>
    <lineage>
        <taxon>Eukaryota</taxon>
        <taxon>Fungi</taxon>
        <taxon>Fungi incertae sedis</taxon>
        <taxon>Chytridiomycota</taxon>
        <taxon>Chytridiomycota incertae sedis</taxon>
        <taxon>Neocallimastigomycetes</taxon>
        <taxon>Neocallimastigales</taxon>
        <taxon>Neocallimastigaceae</taxon>
        <taxon>Neocallimastix</taxon>
    </lineage>
</organism>
<keyword evidence="4" id="KW-1133">Transmembrane helix</keyword>
<dbReference type="Proteomes" id="UP000193920">
    <property type="component" value="Unassembled WGS sequence"/>
</dbReference>
<dbReference type="PROSITE" id="PS50088">
    <property type="entry name" value="ANK_REPEAT"/>
    <property type="match status" value="2"/>
</dbReference>
<feature type="transmembrane region" description="Helical" evidence="4">
    <location>
        <begin position="580"/>
        <end position="598"/>
    </location>
</feature>
<reference evidence="5 6" key="1">
    <citation type="submission" date="2016-08" db="EMBL/GenBank/DDBJ databases">
        <title>A Parts List for Fungal Cellulosomes Revealed by Comparative Genomics.</title>
        <authorList>
            <consortium name="DOE Joint Genome Institute"/>
            <person name="Haitjema C.H."/>
            <person name="Gilmore S.P."/>
            <person name="Henske J.K."/>
            <person name="Solomon K.V."/>
            <person name="De Groot R."/>
            <person name="Kuo A."/>
            <person name="Mondo S.J."/>
            <person name="Salamov A.A."/>
            <person name="Labutti K."/>
            <person name="Zhao Z."/>
            <person name="Chiniquy J."/>
            <person name="Barry K."/>
            <person name="Brewer H.M."/>
            <person name="Purvine S.O."/>
            <person name="Wright A.T."/>
            <person name="Boxma B."/>
            <person name="Van Alen T."/>
            <person name="Hackstein J.H."/>
            <person name="Baker S.E."/>
            <person name="Grigoriev I.V."/>
            <person name="O'Malley M.A."/>
        </authorList>
    </citation>
    <scope>NUCLEOTIDE SEQUENCE [LARGE SCALE GENOMIC DNA]</scope>
    <source>
        <strain evidence="5 6">G1</strain>
    </source>
</reference>
<keyword evidence="1" id="KW-0677">Repeat</keyword>
<dbReference type="Pfam" id="PF00023">
    <property type="entry name" value="Ank"/>
    <property type="match status" value="1"/>
</dbReference>
<feature type="repeat" description="ANK" evidence="3">
    <location>
        <begin position="475"/>
        <end position="507"/>
    </location>
</feature>
<keyword evidence="6" id="KW-1185">Reference proteome</keyword>
<protein>
    <submittedName>
        <fullName evidence="5">Ankyrin</fullName>
    </submittedName>
</protein>
<evidence type="ECO:0000313" key="5">
    <source>
        <dbReference type="EMBL" id="ORY51192.1"/>
    </source>
</evidence>
<dbReference type="OrthoDB" id="2096613at2759"/>